<keyword evidence="4" id="KW-0479">Metal-binding</keyword>
<dbReference type="GO" id="GO:0000949">
    <property type="term" value="P:aromatic amino acid family catabolic process to alcohol via Ehrlich pathway"/>
    <property type="evidence" value="ECO:0007669"/>
    <property type="project" value="TreeGrafter"/>
</dbReference>
<feature type="domain" description="Thiamine pyrophosphate enzyme TPP-binding" evidence="9">
    <location>
        <begin position="132"/>
        <end position="242"/>
    </location>
</feature>
<dbReference type="InterPro" id="IPR011766">
    <property type="entry name" value="TPP_enzyme_TPP-bd"/>
</dbReference>
<dbReference type="GO" id="GO:0046872">
    <property type="term" value="F:metal ion binding"/>
    <property type="evidence" value="ECO:0007669"/>
    <property type="project" value="UniProtKB-KW"/>
</dbReference>
<dbReference type="InterPro" id="IPR029061">
    <property type="entry name" value="THDP-binding"/>
</dbReference>
<evidence type="ECO:0000256" key="1">
    <source>
        <dbReference type="ARBA" id="ARBA00001964"/>
    </source>
</evidence>
<comment type="cofactor">
    <cofactor evidence="1">
        <name>thiamine diphosphate</name>
        <dbReference type="ChEBI" id="CHEBI:58937"/>
    </cofactor>
</comment>
<evidence type="ECO:0000259" key="9">
    <source>
        <dbReference type="Pfam" id="PF02775"/>
    </source>
</evidence>
<evidence type="ECO:0000313" key="10">
    <source>
        <dbReference type="EMBL" id="KAK6500979.1"/>
    </source>
</evidence>
<evidence type="ECO:0000256" key="3">
    <source>
        <dbReference type="ARBA" id="ARBA00014422"/>
    </source>
</evidence>
<dbReference type="PANTHER" id="PTHR43452:SF30">
    <property type="entry name" value="PYRUVATE DECARBOXYLASE ISOZYME 1-RELATED"/>
    <property type="match status" value="1"/>
</dbReference>
<evidence type="ECO:0000313" key="11">
    <source>
        <dbReference type="Proteomes" id="UP001307849"/>
    </source>
</evidence>
<dbReference type="CDD" id="cd02005">
    <property type="entry name" value="TPP_PDC_IPDC"/>
    <property type="match status" value="1"/>
</dbReference>
<dbReference type="Gene3D" id="3.40.50.970">
    <property type="match status" value="2"/>
</dbReference>
<proteinExistence type="inferred from homology"/>
<name>A0AAN8NLQ9_9PEZI</name>
<evidence type="ECO:0000256" key="5">
    <source>
        <dbReference type="ARBA" id="ARBA00022793"/>
    </source>
</evidence>
<dbReference type="GO" id="GO:0004737">
    <property type="term" value="F:pyruvate decarboxylase activity"/>
    <property type="evidence" value="ECO:0007669"/>
    <property type="project" value="TreeGrafter"/>
</dbReference>
<protein>
    <recommendedName>
        <fullName evidence="3">Pyruvate decarboxylase</fullName>
    </recommendedName>
</protein>
<keyword evidence="7" id="KW-0786">Thiamine pyrophosphate</keyword>
<keyword evidence="8" id="KW-0456">Lyase</keyword>
<dbReference type="Pfam" id="PF02775">
    <property type="entry name" value="TPP_enzyme_C"/>
    <property type="match status" value="1"/>
</dbReference>
<dbReference type="PANTHER" id="PTHR43452">
    <property type="entry name" value="PYRUVATE DECARBOXYLASE"/>
    <property type="match status" value="1"/>
</dbReference>
<dbReference type="Proteomes" id="UP001307849">
    <property type="component" value="Unassembled WGS sequence"/>
</dbReference>
<evidence type="ECO:0000256" key="8">
    <source>
        <dbReference type="ARBA" id="ARBA00023239"/>
    </source>
</evidence>
<keyword evidence="10" id="KW-0670">Pyruvate</keyword>
<dbReference type="AlphaFoldDB" id="A0AAN8NLQ9"/>
<comment type="similarity">
    <text evidence="2">Belongs to the TPP enzyme family.</text>
</comment>
<sequence length="243" mass="27126">MDSWVRNCSEFNAGYAADGYTRINWMSAIITTFGVGELSAVPAVTKICYATYLNVGIKIVLQRLLDTIDFQKIGSSQAVLARTKVPQSVNNEVDFMECKGQDTTQNWFWNHIGICCKEKMCGTSSFGIMDIRFPKGVTAITQMLWGSIGFSVGARQGAALAVAESDRPSRRVILFVRDGSFQITGNEVSTMIRHGLKPIIIVINNDGYTIERPIHGPEKSYNDIQPWKYRKLLKAFGGKQRRV</sequence>
<keyword evidence="6" id="KW-0460">Magnesium</keyword>
<dbReference type="FunFam" id="3.40.50.970:FF:000024">
    <property type="entry name" value="Pyruvate decarboxylase isozyme"/>
    <property type="match status" value="1"/>
</dbReference>
<evidence type="ECO:0000256" key="7">
    <source>
        <dbReference type="ARBA" id="ARBA00023052"/>
    </source>
</evidence>
<gene>
    <name evidence="10" type="primary">PDC1_2</name>
    <name evidence="10" type="ORF">TWF506_003737</name>
</gene>
<evidence type="ECO:0000256" key="2">
    <source>
        <dbReference type="ARBA" id="ARBA00007812"/>
    </source>
</evidence>
<comment type="caution">
    <text evidence="10">The sequence shown here is derived from an EMBL/GenBank/DDBJ whole genome shotgun (WGS) entry which is preliminary data.</text>
</comment>
<organism evidence="10 11">
    <name type="scientific">Arthrobotrys conoides</name>
    <dbReference type="NCBI Taxonomy" id="74498"/>
    <lineage>
        <taxon>Eukaryota</taxon>
        <taxon>Fungi</taxon>
        <taxon>Dikarya</taxon>
        <taxon>Ascomycota</taxon>
        <taxon>Pezizomycotina</taxon>
        <taxon>Orbiliomycetes</taxon>
        <taxon>Orbiliales</taxon>
        <taxon>Orbiliaceae</taxon>
        <taxon>Arthrobotrys</taxon>
    </lineage>
</organism>
<keyword evidence="5" id="KW-0210">Decarboxylase</keyword>
<dbReference type="GO" id="GO:0030976">
    <property type="term" value="F:thiamine pyrophosphate binding"/>
    <property type="evidence" value="ECO:0007669"/>
    <property type="project" value="InterPro"/>
</dbReference>
<dbReference type="SUPFAM" id="SSF52518">
    <property type="entry name" value="Thiamin diphosphate-binding fold (THDP-binding)"/>
    <property type="match status" value="2"/>
</dbReference>
<dbReference type="GO" id="GO:0005634">
    <property type="term" value="C:nucleus"/>
    <property type="evidence" value="ECO:0007669"/>
    <property type="project" value="TreeGrafter"/>
</dbReference>
<dbReference type="InterPro" id="IPR012110">
    <property type="entry name" value="PDC/IPDC-like"/>
</dbReference>
<reference evidence="10 11" key="1">
    <citation type="submission" date="2019-10" db="EMBL/GenBank/DDBJ databases">
        <authorList>
            <person name="Palmer J.M."/>
        </authorList>
    </citation>
    <scope>NUCLEOTIDE SEQUENCE [LARGE SCALE GENOMIC DNA]</scope>
    <source>
        <strain evidence="10 11">TWF506</strain>
    </source>
</reference>
<evidence type="ECO:0000256" key="6">
    <source>
        <dbReference type="ARBA" id="ARBA00022842"/>
    </source>
</evidence>
<dbReference type="EMBL" id="JAVHJM010000012">
    <property type="protein sequence ID" value="KAK6500979.1"/>
    <property type="molecule type" value="Genomic_DNA"/>
</dbReference>
<dbReference type="GO" id="GO:0005829">
    <property type="term" value="C:cytosol"/>
    <property type="evidence" value="ECO:0007669"/>
    <property type="project" value="TreeGrafter"/>
</dbReference>
<keyword evidence="11" id="KW-1185">Reference proteome</keyword>
<accession>A0AAN8NLQ9</accession>
<evidence type="ECO:0000256" key="4">
    <source>
        <dbReference type="ARBA" id="ARBA00022723"/>
    </source>
</evidence>
<dbReference type="InterPro" id="IPR047214">
    <property type="entry name" value="TPP_PDC_IPDC"/>
</dbReference>